<dbReference type="InterPro" id="IPR002525">
    <property type="entry name" value="Transp_IS110-like_N"/>
</dbReference>
<dbReference type="PANTHER" id="PTHR33055:SF13">
    <property type="entry name" value="TRANSPOSASE"/>
    <property type="match status" value="1"/>
</dbReference>
<organism evidence="2 3">
    <name type="scientific">Alicyclobacillus fastidiosus</name>
    <dbReference type="NCBI Taxonomy" id="392011"/>
    <lineage>
        <taxon>Bacteria</taxon>
        <taxon>Bacillati</taxon>
        <taxon>Bacillota</taxon>
        <taxon>Bacilli</taxon>
        <taxon>Bacillales</taxon>
        <taxon>Alicyclobacillaceae</taxon>
        <taxon>Alicyclobacillus</taxon>
    </lineage>
</organism>
<sequence length="143" mass="16122">MELSCAVVAPSLIPTKQGDRVKTDKRDALRLAKLFRAGELTPVFVPNEENEALRDLVRAREDAIENRLRARHQLSKFLLRHERRLQAKLRAIRAFDPITTRGLTVSLISTGGIKCKKRQNVLRGGLSMSLLIGPEVNLIIVLY</sequence>
<keyword evidence="3" id="KW-1185">Reference proteome</keyword>
<dbReference type="EMBL" id="JBDXSU010000003">
    <property type="protein sequence ID" value="MFB5189567.1"/>
    <property type="molecule type" value="Genomic_DNA"/>
</dbReference>
<evidence type="ECO:0000259" key="1">
    <source>
        <dbReference type="Pfam" id="PF01548"/>
    </source>
</evidence>
<accession>A0ABV5ABJ5</accession>
<proteinExistence type="predicted"/>
<evidence type="ECO:0000313" key="2">
    <source>
        <dbReference type="EMBL" id="MFB5189567.1"/>
    </source>
</evidence>
<dbReference type="RefSeq" id="WP_275476865.1">
    <property type="nucleotide sequence ID" value="NZ_CP162940.1"/>
</dbReference>
<name>A0ABV5ABJ5_9BACL</name>
<comment type="caution">
    <text evidence="2">The sequence shown here is derived from an EMBL/GenBank/DDBJ whole genome shotgun (WGS) entry which is preliminary data.</text>
</comment>
<evidence type="ECO:0000313" key="3">
    <source>
        <dbReference type="Proteomes" id="UP001579974"/>
    </source>
</evidence>
<reference evidence="2 3" key="1">
    <citation type="journal article" date="2024" name="Int. J. Mol. Sci.">
        <title>Exploration of Alicyclobacillus spp. Genome in Search of Antibiotic Resistance.</title>
        <authorList>
            <person name="Bucka-Kolendo J."/>
            <person name="Kiousi D.E."/>
            <person name="Dekowska A."/>
            <person name="Mikolajczuk-Szczyrba A."/>
            <person name="Karadedos D.M."/>
            <person name="Michael P."/>
            <person name="Galanis A."/>
            <person name="Sokolowska B."/>
        </authorList>
    </citation>
    <scope>NUCLEOTIDE SEQUENCE [LARGE SCALE GENOMIC DNA]</scope>
    <source>
        <strain evidence="2 3">KKP 3000</strain>
    </source>
</reference>
<feature type="domain" description="Transposase IS110-like N-terminal" evidence="1">
    <location>
        <begin position="20"/>
        <end position="79"/>
    </location>
</feature>
<protein>
    <submittedName>
        <fullName evidence="2">Transposase</fullName>
    </submittedName>
</protein>
<dbReference type="InterPro" id="IPR047650">
    <property type="entry name" value="Transpos_IS110"/>
</dbReference>
<gene>
    <name evidence="2" type="ORF">KKP3000_002840</name>
</gene>
<dbReference type="Pfam" id="PF01548">
    <property type="entry name" value="DEDD_Tnp_IS110"/>
    <property type="match status" value="1"/>
</dbReference>
<dbReference type="PANTHER" id="PTHR33055">
    <property type="entry name" value="TRANSPOSASE FOR INSERTION SEQUENCE ELEMENT IS1111A"/>
    <property type="match status" value="1"/>
</dbReference>
<dbReference type="Proteomes" id="UP001579974">
    <property type="component" value="Unassembled WGS sequence"/>
</dbReference>